<keyword evidence="3" id="KW-1185">Reference proteome</keyword>
<organism evidence="2 3">
    <name type="scientific">Penicillium camemberti (strain FM 013)</name>
    <dbReference type="NCBI Taxonomy" id="1429867"/>
    <lineage>
        <taxon>Eukaryota</taxon>
        <taxon>Fungi</taxon>
        <taxon>Dikarya</taxon>
        <taxon>Ascomycota</taxon>
        <taxon>Pezizomycotina</taxon>
        <taxon>Eurotiomycetes</taxon>
        <taxon>Eurotiomycetidae</taxon>
        <taxon>Eurotiales</taxon>
        <taxon>Aspergillaceae</taxon>
        <taxon>Penicillium</taxon>
    </lineage>
</organism>
<feature type="compositionally biased region" description="Polar residues" evidence="1">
    <location>
        <begin position="270"/>
        <end position="279"/>
    </location>
</feature>
<name>A0A0G4P7G7_PENC3</name>
<gene>
    <name evidence="2" type="ORF">PCAMFM013_S007g000242</name>
</gene>
<dbReference type="Proteomes" id="UP000053732">
    <property type="component" value="Unassembled WGS sequence"/>
</dbReference>
<evidence type="ECO:0000313" key="2">
    <source>
        <dbReference type="EMBL" id="CRL22261.1"/>
    </source>
</evidence>
<dbReference type="EMBL" id="HG793140">
    <property type="protein sequence ID" value="CRL22261.1"/>
    <property type="molecule type" value="Genomic_DNA"/>
</dbReference>
<feature type="region of interest" description="Disordered" evidence="1">
    <location>
        <begin position="1"/>
        <end position="62"/>
    </location>
</feature>
<accession>A0A0G4P7G7</accession>
<feature type="compositionally biased region" description="Acidic residues" evidence="1">
    <location>
        <begin position="39"/>
        <end position="61"/>
    </location>
</feature>
<feature type="region of interest" description="Disordered" evidence="1">
    <location>
        <begin position="258"/>
        <end position="279"/>
    </location>
</feature>
<protein>
    <submittedName>
        <fullName evidence="2">Str. FM013</fullName>
    </submittedName>
</protein>
<evidence type="ECO:0000313" key="3">
    <source>
        <dbReference type="Proteomes" id="UP000053732"/>
    </source>
</evidence>
<evidence type="ECO:0000256" key="1">
    <source>
        <dbReference type="SAM" id="MobiDB-lite"/>
    </source>
</evidence>
<sequence length="389" mass="43936">MEELLLVSPLFQQRPLPGDDEGSHFNNKRRIRDSLVREEIEEQDEEEEEEEGEDEEDEEDEKKELLMKLCQWENNTASFWKSSSAPDLISSPWIGIQDFLKQQHDLSDGINKTQRRFLAVLCHRLKERLCDRLSTKTRQKLSEVMLDPQSAEELSSQARLGERIDALCRGIAGESSVENSTDSHLYFIFLIDSVSKTSLKKLKVSPSKDSIKNFKQHDSKNTELKRRLQGLAPRVFNFLWYLTIESLAGNVTERSCTNINPSSRSHEIDTTTPDGQQLSLQEDPNRLVSRETLGEGFSEHNTRRGSFGSHAALFTSEPVSSKGLDFHKGYFPSEPTNPESAFDIHGGLFPSEPANADSAFDIHGGPFHIASPQMSSLFAQQQIVLPLGT</sequence>
<proteinExistence type="predicted"/>
<dbReference type="AlphaFoldDB" id="A0A0G4P7G7"/>
<reference evidence="2 3" key="1">
    <citation type="journal article" date="2014" name="Nat. Commun.">
        <title>Multiple recent horizontal transfers of a large genomic region in cheese making fungi.</title>
        <authorList>
            <person name="Cheeseman K."/>
            <person name="Ropars J."/>
            <person name="Renault P."/>
            <person name="Dupont J."/>
            <person name="Gouzy J."/>
            <person name="Branca A."/>
            <person name="Abraham A.L."/>
            <person name="Ceppi M."/>
            <person name="Conseiller E."/>
            <person name="Debuchy R."/>
            <person name="Malagnac F."/>
            <person name="Goarin A."/>
            <person name="Silar P."/>
            <person name="Lacoste S."/>
            <person name="Sallet E."/>
            <person name="Bensimon A."/>
            <person name="Giraud T."/>
            <person name="Brygoo Y."/>
        </authorList>
    </citation>
    <scope>NUCLEOTIDE SEQUENCE [LARGE SCALE GENOMIC DNA]</scope>
    <source>
        <strain evidence="3">FM 013</strain>
    </source>
</reference>